<evidence type="ECO:0000259" key="2">
    <source>
        <dbReference type="Pfam" id="PF00080"/>
    </source>
</evidence>
<dbReference type="SUPFAM" id="SSF49329">
    <property type="entry name" value="Cu,Zn superoxide dismutase-like"/>
    <property type="match status" value="1"/>
</dbReference>
<organism evidence="3 4">
    <name type="scientific">Peiella sedimenti</name>
    <dbReference type="NCBI Taxonomy" id="3061083"/>
    <lineage>
        <taxon>Bacteria</taxon>
        <taxon>Pseudomonadati</taxon>
        <taxon>Pseudomonadota</taxon>
        <taxon>Alphaproteobacteria</taxon>
        <taxon>Caulobacterales</taxon>
        <taxon>Caulobacteraceae</taxon>
        <taxon>Peiella</taxon>
    </lineage>
</organism>
<dbReference type="InterPro" id="IPR018152">
    <property type="entry name" value="SOD_Cu/Zn_BS"/>
</dbReference>
<dbReference type="InterPro" id="IPR001424">
    <property type="entry name" value="SOD_Cu_Zn_dom"/>
</dbReference>
<keyword evidence="4" id="KW-1185">Reference proteome</keyword>
<dbReference type="EMBL" id="JAUKTR010000001">
    <property type="protein sequence ID" value="MDO1558539.1"/>
    <property type="molecule type" value="Genomic_DNA"/>
</dbReference>
<comment type="similarity">
    <text evidence="1">Belongs to the Cu-Zn superoxide dismutase family.</text>
</comment>
<dbReference type="InterPro" id="IPR024134">
    <property type="entry name" value="SOD_Cu/Zn_/chaperone"/>
</dbReference>
<evidence type="ECO:0000313" key="4">
    <source>
        <dbReference type="Proteomes" id="UP001169063"/>
    </source>
</evidence>
<comment type="caution">
    <text evidence="3">The sequence shown here is derived from an EMBL/GenBank/DDBJ whole genome shotgun (WGS) entry which is preliminary data.</text>
</comment>
<sequence length="159" mass="16234">MTERSPMGDFGEATLMSPDGARIGRATYRQGPTGVLMQVEVERLTPGWHGMHIHAVGDCSDPAFQSAGGHVSHGDGAHGLLNPGGPEAGDLPNLWVGGDGRGRAEIFTDRVRLAASGPGAPLWDADGSALVIHAQPDDHQSQPIGGAGARVACGIMAAG</sequence>
<proteinExistence type="inferred from homology"/>
<name>A0ABT8SIY8_9CAUL</name>
<dbReference type="PROSITE" id="PS00087">
    <property type="entry name" value="SOD_CU_ZN_1"/>
    <property type="match status" value="1"/>
</dbReference>
<evidence type="ECO:0000256" key="1">
    <source>
        <dbReference type="ARBA" id="ARBA00010457"/>
    </source>
</evidence>
<feature type="domain" description="Superoxide dismutase copper/zinc binding" evidence="2">
    <location>
        <begin position="24"/>
        <end position="155"/>
    </location>
</feature>
<dbReference type="Pfam" id="PF00080">
    <property type="entry name" value="Sod_Cu"/>
    <property type="match status" value="1"/>
</dbReference>
<gene>
    <name evidence="3" type="ORF">Q0812_03745</name>
</gene>
<dbReference type="PANTHER" id="PTHR10003">
    <property type="entry name" value="SUPEROXIDE DISMUTASE CU-ZN -RELATED"/>
    <property type="match status" value="1"/>
</dbReference>
<dbReference type="RefSeq" id="WP_302108948.1">
    <property type="nucleotide sequence ID" value="NZ_JAUKTR010000001.1"/>
</dbReference>
<dbReference type="Proteomes" id="UP001169063">
    <property type="component" value="Unassembled WGS sequence"/>
</dbReference>
<dbReference type="Gene3D" id="2.60.40.200">
    <property type="entry name" value="Superoxide dismutase, copper/zinc binding domain"/>
    <property type="match status" value="1"/>
</dbReference>
<reference evidence="3" key="1">
    <citation type="submission" date="2023-07" db="EMBL/GenBank/DDBJ databases">
        <title>Brevundimonas soil sp. nov., isolated from the soil of chemical plant.</title>
        <authorList>
            <person name="Wu N."/>
        </authorList>
    </citation>
    <scope>NUCLEOTIDE SEQUENCE</scope>
    <source>
        <strain evidence="3">XZ-24</strain>
    </source>
</reference>
<accession>A0ABT8SIY8</accession>
<evidence type="ECO:0000313" key="3">
    <source>
        <dbReference type="EMBL" id="MDO1558539.1"/>
    </source>
</evidence>
<protein>
    <submittedName>
        <fullName evidence="3">Superoxide dismutase family protein</fullName>
    </submittedName>
</protein>
<dbReference type="CDD" id="cd00305">
    <property type="entry name" value="Cu-Zn_Superoxide_Dismutase"/>
    <property type="match status" value="1"/>
</dbReference>
<dbReference type="InterPro" id="IPR036423">
    <property type="entry name" value="SOD-like_Cu/Zn_dom_sf"/>
</dbReference>